<comment type="caution">
    <text evidence="5">The sequence shown here is derived from an EMBL/GenBank/DDBJ whole genome shotgun (WGS) entry which is preliminary data.</text>
</comment>
<feature type="domain" description="Hedgehog/Intein (Hint)" evidence="4">
    <location>
        <begin position="538"/>
        <end position="678"/>
    </location>
</feature>
<evidence type="ECO:0000256" key="1">
    <source>
        <dbReference type="ARBA" id="ARBA00004613"/>
    </source>
</evidence>
<evidence type="ECO:0000256" key="3">
    <source>
        <dbReference type="SAM" id="MobiDB-lite"/>
    </source>
</evidence>
<comment type="subcellular location">
    <subcellularLocation>
        <location evidence="1">Secreted</location>
    </subcellularLocation>
</comment>
<proteinExistence type="predicted"/>
<keyword evidence="6" id="KW-1185">Reference proteome</keyword>
<dbReference type="SUPFAM" id="SSF51120">
    <property type="entry name" value="beta-Roll"/>
    <property type="match status" value="2"/>
</dbReference>
<dbReference type="PANTHER" id="PTHR38340">
    <property type="entry name" value="S-LAYER PROTEIN"/>
    <property type="match status" value="1"/>
</dbReference>
<evidence type="ECO:0000313" key="5">
    <source>
        <dbReference type="EMBL" id="GAA3854921.1"/>
    </source>
</evidence>
<dbReference type="Gene3D" id="2.150.10.10">
    <property type="entry name" value="Serralysin-like metalloprotease, C-terminal"/>
    <property type="match status" value="3"/>
</dbReference>
<dbReference type="PANTHER" id="PTHR38340:SF1">
    <property type="entry name" value="S-LAYER PROTEIN"/>
    <property type="match status" value="1"/>
</dbReference>
<dbReference type="Pfam" id="PF13403">
    <property type="entry name" value="Hint_2"/>
    <property type="match status" value="1"/>
</dbReference>
<dbReference type="InterPro" id="IPR036844">
    <property type="entry name" value="Hint_dom_sf"/>
</dbReference>
<dbReference type="EMBL" id="BAABDF010000001">
    <property type="protein sequence ID" value="GAA3854921.1"/>
    <property type="molecule type" value="Genomic_DNA"/>
</dbReference>
<dbReference type="Proteomes" id="UP001399917">
    <property type="component" value="Unassembled WGS sequence"/>
</dbReference>
<name>A0ABP7JU13_9RHOB</name>
<dbReference type="InterPro" id="IPR050557">
    <property type="entry name" value="RTX_toxin/Mannuronan_C5-epim"/>
</dbReference>
<dbReference type="InterPro" id="IPR018511">
    <property type="entry name" value="Hemolysin-typ_Ca-bd_CS"/>
</dbReference>
<accession>A0ABP7JU13</accession>
<feature type="region of interest" description="Disordered" evidence="3">
    <location>
        <begin position="292"/>
        <end position="323"/>
    </location>
</feature>
<evidence type="ECO:0000259" key="4">
    <source>
        <dbReference type="Pfam" id="PF13403"/>
    </source>
</evidence>
<dbReference type="RefSeq" id="WP_344842416.1">
    <property type="nucleotide sequence ID" value="NZ_BAABDF010000001.1"/>
</dbReference>
<dbReference type="SUPFAM" id="SSF51294">
    <property type="entry name" value="Hedgehog/intein (Hint) domain"/>
    <property type="match status" value="1"/>
</dbReference>
<dbReference type="PROSITE" id="PS00330">
    <property type="entry name" value="HEMOLYSIN_CALCIUM"/>
    <property type="match status" value="1"/>
</dbReference>
<protein>
    <recommendedName>
        <fullName evidence="4">Hedgehog/Intein (Hint) domain-containing protein</fullName>
    </recommendedName>
</protein>
<evidence type="ECO:0000256" key="2">
    <source>
        <dbReference type="ARBA" id="ARBA00022525"/>
    </source>
</evidence>
<dbReference type="PRINTS" id="PR00313">
    <property type="entry name" value="CABNDNGRPT"/>
</dbReference>
<dbReference type="Pfam" id="PF00353">
    <property type="entry name" value="HemolysinCabind"/>
    <property type="match status" value="6"/>
</dbReference>
<dbReference type="InterPro" id="IPR001343">
    <property type="entry name" value="Hemolysn_Ca-bd"/>
</dbReference>
<organism evidence="5 6">
    <name type="scientific">Celeribacter arenosi</name>
    <dbReference type="NCBI Taxonomy" id="792649"/>
    <lineage>
        <taxon>Bacteria</taxon>
        <taxon>Pseudomonadati</taxon>
        <taxon>Pseudomonadota</taxon>
        <taxon>Alphaproteobacteria</taxon>
        <taxon>Rhodobacterales</taxon>
        <taxon>Roseobacteraceae</taxon>
        <taxon>Celeribacter</taxon>
    </lineage>
</organism>
<dbReference type="InterPro" id="IPR011049">
    <property type="entry name" value="Serralysin-like_metalloprot_C"/>
</dbReference>
<feature type="region of interest" description="Disordered" evidence="3">
    <location>
        <begin position="52"/>
        <end position="73"/>
    </location>
</feature>
<gene>
    <name evidence="5" type="ORF">GCM10022404_02740</name>
</gene>
<evidence type="ECO:0000313" key="6">
    <source>
        <dbReference type="Proteomes" id="UP001399917"/>
    </source>
</evidence>
<reference evidence="6" key="1">
    <citation type="journal article" date="2019" name="Int. J. Syst. Evol. Microbiol.">
        <title>The Global Catalogue of Microorganisms (GCM) 10K type strain sequencing project: providing services to taxonomists for standard genome sequencing and annotation.</title>
        <authorList>
            <consortium name="The Broad Institute Genomics Platform"/>
            <consortium name="The Broad Institute Genome Sequencing Center for Infectious Disease"/>
            <person name="Wu L."/>
            <person name="Ma J."/>
        </authorList>
    </citation>
    <scope>NUCLEOTIDE SEQUENCE [LARGE SCALE GENOMIC DNA]</scope>
    <source>
        <strain evidence="6">JCM 17190</strain>
    </source>
</reference>
<dbReference type="InterPro" id="IPR028992">
    <property type="entry name" value="Hedgehog/Intein_dom"/>
</dbReference>
<keyword evidence="2" id="KW-0964">Secreted</keyword>
<sequence>MATINLRGYLATSFWTTSGSPTVVAGDAVRLDPTYDNDTDYFDLSIDDDDTVFDSDHSNPEVGSDSTQTGTAHDSAGCLIASGNIYIEEMIVLTDGAGNTVRLYVIEVDGVLLGVVSDPEVVPGTTYEVVSVGDPEATGESPDYSTFSDPTFDVDDGNVYTGGANADVFDTGAGDDTVNSGAGADTIHAGDGHDTIIYGTGGATQAEGDTVYGGDGVDYIDDIVGSAYTYDDTLYGEGGDDIIYAGGGEDYVDGGTGDDRMYGEDGDDEIYGRAGADTIQGDAGTDQIYAGDDNDWADGGSGNDQVYGEGGDDTLLGGTGDDNLHGGEGDDTFIIYETDDTTNVFGDAGNDTVDFREFTPGSGVTLTATGTEAYTYAYGNSGAIGTINTVEIFSGTESTDWFDVSSQTKTASYDLAGGDDTFIGSDAGEDISGGTGNDTITTGGGNDTIYFSDGDGHDTITDFDMGDTDADGFTNDQLDVSNLRDAQGNLVSGADVVVSDDGAGNAVLTFPNGESITLIGVAPTQVDHASELYAMGVPCFASGTRIETPSGARLVQDLRPGDRVVVADGHSMEILWHGQRHVTAGQLAARPELAPVLIRDGAIGNRGDLVLSAQHALYVDDDATGAGRFLRAVHLARHGSGAVRIARGKRGVTYHHLLLPRHAVVFANGVPSESLYPGRFALNGFDDAARAELFSLFPALDAILSGGNVSQIYGRSAVPYLRADAARRVARELCV</sequence>